<dbReference type="SFLD" id="SFLDG01144">
    <property type="entry name" value="C2.B.4:_PGP_Like"/>
    <property type="match status" value="1"/>
</dbReference>
<reference evidence="1 2" key="1">
    <citation type="journal article" date="2013" name="Genome Announc.">
        <title>Genome Sequence of the Sulfate-Reducing Bacterium Desulfotomaculum hydrothermale Lam5(T).</title>
        <authorList>
            <person name="Amin O."/>
            <person name="Fardeau M.L."/>
            <person name="Valette O."/>
            <person name="Hirschler-Rea A."/>
            <person name="Barbe V."/>
            <person name="Medigue C."/>
            <person name="Vacherie B."/>
            <person name="Ollivier B."/>
            <person name="Bertin P.N."/>
            <person name="Dolla A."/>
        </authorList>
    </citation>
    <scope>NUCLEOTIDE SEQUENCE [LARGE SCALE GENOMIC DNA]</scope>
    <source>
        <strain evidence="2">Lam5 / DSM 18033</strain>
    </source>
</reference>
<name>K8DY35_9FIRM</name>
<dbReference type="InterPro" id="IPR006379">
    <property type="entry name" value="HAD-SF_hydro_IIB"/>
</dbReference>
<dbReference type="CDD" id="cd07516">
    <property type="entry name" value="HAD_Pase"/>
    <property type="match status" value="1"/>
</dbReference>
<dbReference type="Proteomes" id="UP000009315">
    <property type="component" value="Unassembled WGS sequence"/>
</dbReference>
<protein>
    <submittedName>
        <fullName evidence="1">Putative hydrolase</fullName>
    </submittedName>
</protein>
<sequence>MTKYKMLAIDLDDTLLNSRLEISQRNQEYIRRARQAGVYVTLATGRMYCSALPYARQLELNLPLITYQGALVKEAGTGETLLHRPVPLELAREVIRLARSRGYHINVYVNDTLYVAKLTPEAENYRRISGITPHPVGDLLAFLQEPPTKVLLVGEPDALSQLGQQMQRYFAGRLHVTKSKPHFLEFSHPAATKGHALDTLARRQGLTPQQVIAIGDAPNDLEMLAYAGLGVVMGNALPEVKEKADYVTLTNDQDGVAEVIARFILEDGTARDGEY</sequence>
<dbReference type="OrthoDB" id="9781413at2"/>
<dbReference type="InterPro" id="IPR036412">
    <property type="entry name" value="HAD-like_sf"/>
</dbReference>
<dbReference type="GO" id="GO:0000287">
    <property type="term" value="F:magnesium ion binding"/>
    <property type="evidence" value="ECO:0007669"/>
    <property type="project" value="TreeGrafter"/>
</dbReference>
<proteinExistence type="predicted"/>
<dbReference type="EMBL" id="CAOS01000003">
    <property type="protein sequence ID" value="CCO07575.1"/>
    <property type="molecule type" value="Genomic_DNA"/>
</dbReference>
<dbReference type="PROSITE" id="PS01229">
    <property type="entry name" value="COF_2"/>
    <property type="match status" value="1"/>
</dbReference>
<dbReference type="AlphaFoldDB" id="K8DY35"/>
<dbReference type="NCBIfam" id="TIGR00099">
    <property type="entry name" value="Cof-subfamily"/>
    <property type="match status" value="1"/>
</dbReference>
<dbReference type="SFLD" id="SFLDG01140">
    <property type="entry name" value="C2.B:_Phosphomannomutase_and_P"/>
    <property type="match status" value="1"/>
</dbReference>
<comment type="caution">
    <text evidence="1">The sequence shown here is derived from an EMBL/GenBank/DDBJ whole genome shotgun (WGS) entry which is preliminary data.</text>
</comment>
<dbReference type="PANTHER" id="PTHR10000:SF8">
    <property type="entry name" value="HAD SUPERFAMILY HYDROLASE-LIKE, TYPE 3"/>
    <property type="match status" value="1"/>
</dbReference>
<dbReference type="eggNOG" id="COG0561">
    <property type="taxonomic scope" value="Bacteria"/>
</dbReference>
<dbReference type="GO" id="GO:0005829">
    <property type="term" value="C:cytosol"/>
    <property type="evidence" value="ECO:0007669"/>
    <property type="project" value="TreeGrafter"/>
</dbReference>
<dbReference type="InterPro" id="IPR023214">
    <property type="entry name" value="HAD_sf"/>
</dbReference>
<gene>
    <name evidence="1" type="primary">yidA</name>
    <name evidence="1" type="ORF">DESHY_110521</name>
</gene>
<keyword evidence="1" id="KW-0378">Hydrolase</keyword>
<organism evidence="1 2">
    <name type="scientific">Desulforamulus hydrothermalis Lam5 = DSM 18033</name>
    <dbReference type="NCBI Taxonomy" id="1121428"/>
    <lineage>
        <taxon>Bacteria</taxon>
        <taxon>Bacillati</taxon>
        <taxon>Bacillota</taxon>
        <taxon>Clostridia</taxon>
        <taxon>Eubacteriales</taxon>
        <taxon>Peptococcaceae</taxon>
        <taxon>Desulforamulus</taxon>
    </lineage>
</organism>
<dbReference type="SFLD" id="SFLDS00003">
    <property type="entry name" value="Haloacid_Dehalogenase"/>
    <property type="match status" value="1"/>
</dbReference>
<dbReference type="Gene3D" id="3.40.50.1000">
    <property type="entry name" value="HAD superfamily/HAD-like"/>
    <property type="match status" value="1"/>
</dbReference>
<dbReference type="PANTHER" id="PTHR10000">
    <property type="entry name" value="PHOSPHOSERINE PHOSPHATASE"/>
    <property type="match status" value="1"/>
</dbReference>
<dbReference type="InterPro" id="IPR000150">
    <property type="entry name" value="Cof"/>
</dbReference>
<accession>K8DY35</accession>
<evidence type="ECO:0000313" key="2">
    <source>
        <dbReference type="Proteomes" id="UP000009315"/>
    </source>
</evidence>
<keyword evidence="2" id="KW-1185">Reference proteome</keyword>
<dbReference type="SUPFAM" id="SSF56784">
    <property type="entry name" value="HAD-like"/>
    <property type="match status" value="1"/>
</dbReference>
<dbReference type="GO" id="GO:0016791">
    <property type="term" value="F:phosphatase activity"/>
    <property type="evidence" value="ECO:0007669"/>
    <property type="project" value="TreeGrafter"/>
</dbReference>
<dbReference type="Pfam" id="PF08282">
    <property type="entry name" value="Hydrolase_3"/>
    <property type="match status" value="1"/>
</dbReference>
<dbReference type="RefSeq" id="WP_008410505.1">
    <property type="nucleotide sequence ID" value="NZ_CAOS01000003.1"/>
</dbReference>
<dbReference type="STRING" id="1121428.DESHY_110521"/>
<dbReference type="NCBIfam" id="TIGR01484">
    <property type="entry name" value="HAD-SF-IIB"/>
    <property type="match status" value="1"/>
</dbReference>
<evidence type="ECO:0000313" key="1">
    <source>
        <dbReference type="EMBL" id="CCO07575.1"/>
    </source>
</evidence>
<dbReference type="Gene3D" id="3.30.1240.10">
    <property type="match status" value="1"/>
</dbReference>